<feature type="domain" description="WCX" evidence="3">
    <location>
        <begin position="264"/>
        <end position="346"/>
    </location>
</feature>
<organism evidence="4 5">
    <name type="scientific">Streptomyces erythrochromogenes</name>
    <dbReference type="NCBI Taxonomy" id="285574"/>
    <lineage>
        <taxon>Bacteria</taxon>
        <taxon>Bacillati</taxon>
        <taxon>Actinomycetota</taxon>
        <taxon>Actinomycetes</taxon>
        <taxon>Kitasatosporales</taxon>
        <taxon>Streptomycetaceae</taxon>
        <taxon>Streptomyces</taxon>
    </lineage>
</organism>
<reference evidence="4" key="1">
    <citation type="submission" date="2022-10" db="EMBL/GenBank/DDBJ databases">
        <title>The complete genomes of actinobacterial strains from the NBC collection.</title>
        <authorList>
            <person name="Joergensen T.S."/>
            <person name="Alvarez Arevalo M."/>
            <person name="Sterndorff E.B."/>
            <person name="Faurdal D."/>
            <person name="Vuksanovic O."/>
            <person name="Mourched A.-S."/>
            <person name="Charusanti P."/>
            <person name="Shaw S."/>
            <person name="Blin K."/>
            <person name="Weber T."/>
        </authorList>
    </citation>
    <scope>NUCLEOTIDE SEQUENCE</scope>
    <source>
        <strain evidence="4">NBC_00303</strain>
    </source>
</reference>
<dbReference type="Gene3D" id="1.10.10.10">
    <property type="entry name" value="Winged helix-like DNA-binding domain superfamily/Winged helix DNA-binding domain"/>
    <property type="match status" value="1"/>
</dbReference>
<proteinExistence type="predicted"/>
<dbReference type="SUPFAM" id="SSF46785">
    <property type="entry name" value="Winged helix' DNA-binding domain"/>
    <property type="match status" value="1"/>
</dbReference>
<dbReference type="InterPro" id="IPR026881">
    <property type="entry name" value="WYL_dom"/>
</dbReference>
<name>A0ABZ1Q6C9_9ACTN</name>
<dbReference type="EMBL" id="CP108036">
    <property type="protein sequence ID" value="WUN77882.1"/>
    <property type="molecule type" value="Genomic_DNA"/>
</dbReference>
<dbReference type="InterPro" id="IPR051534">
    <property type="entry name" value="CBASS_pafABC_assoc_protein"/>
</dbReference>
<evidence type="ECO:0000259" key="3">
    <source>
        <dbReference type="Pfam" id="PF25583"/>
    </source>
</evidence>
<dbReference type="PANTHER" id="PTHR34580:SF1">
    <property type="entry name" value="PROTEIN PAFC"/>
    <property type="match status" value="1"/>
</dbReference>
<dbReference type="InterPro" id="IPR013196">
    <property type="entry name" value="HTH_11"/>
</dbReference>
<dbReference type="GeneID" id="95495331"/>
<dbReference type="PANTHER" id="PTHR34580">
    <property type="match status" value="1"/>
</dbReference>
<dbReference type="Proteomes" id="UP001432312">
    <property type="component" value="Chromosome"/>
</dbReference>
<gene>
    <name evidence="4" type="ORF">OHA91_04810</name>
</gene>
<protein>
    <submittedName>
        <fullName evidence="4">WYL domain-containing protein</fullName>
    </submittedName>
</protein>
<dbReference type="InterPro" id="IPR036388">
    <property type="entry name" value="WH-like_DNA-bd_sf"/>
</dbReference>
<dbReference type="Pfam" id="PF13280">
    <property type="entry name" value="WYL"/>
    <property type="match status" value="1"/>
</dbReference>
<feature type="domain" description="WYL" evidence="2">
    <location>
        <begin position="139"/>
        <end position="228"/>
    </location>
</feature>
<dbReference type="PROSITE" id="PS52050">
    <property type="entry name" value="WYL"/>
    <property type="match status" value="1"/>
</dbReference>
<sequence length="368" mass="39295">MRAARLIRMALLVQSNPGLTAAALARELDVSERTVIRDAQALQEAGIPVRSERGRTGGYHLAPGYRTRLTTLHPTEAETLFLSGLPSALRDLGLSDAADTARLKLTATLLPSVRAAAEASVRRFHLDAPAWFRDPSAPELLPELARAVWSDWIVELSYARPGRDGSPASAVSRVVEPYGLVLKAGTWYVVARLRDRAGDMAGDMAGNGNGDAPGGGWRTYRVDRVTALAPAPGDREVFVRDADFDLAAHWQDRSHEFARALLRTTVTVRLTSWGLGRLPAVVDGAAVEDALASASAPDADGLVTLALPAESEDVAYDQLARLGADVEVLAPASLRARFRERAGALAALYRPEPKEAASGEASGARGQR</sequence>
<dbReference type="Pfam" id="PF25583">
    <property type="entry name" value="WCX"/>
    <property type="match status" value="1"/>
</dbReference>
<keyword evidence="5" id="KW-1185">Reference proteome</keyword>
<evidence type="ECO:0000313" key="4">
    <source>
        <dbReference type="EMBL" id="WUN77882.1"/>
    </source>
</evidence>
<dbReference type="Pfam" id="PF08279">
    <property type="entry name" value="HTH_11"/>
    <property type="match status" value="1"/>
</dbReference>
<evidence type="ECO:0000313" key="5">
    <source>
        <dbReference type="Proteomes" id="UP001432312"/>
    </source>
</evidence>
<accession>A0ABZ1Q6C9</accession>
<feature type="domain" description="Helix-turn-helix type 11" evidence="1">
    <location>
        <begin position="10"/>
        <end position="59"/>
    </location>
</feature>
<evidence type="ECO:0000259" key="2">
    <source>
        <dbReference type="Pfam" id="PF13280"/>
    </source>
</evidence>
<dbReference type="InterPro" id="IPR036390">
    <property type="entry name" value="WH_DNA-bd_sf"/>
</dbReference>
<dbReference type="InterPro" id="IPR057727">
    <property type="entry name" value="WCX_dom"/>
</dbReference>
<evidence type="ECO:0000259" key="1">
    <source>
        <dbReference type="Pfam" id="PF08279"/>
    </source>
</evidence>
<dbReference type="RefSeq" id="WP_328738674.1">
    <property type="nucleotide sequence ID" value="NZ_CP108036.1"/>
</dbReference>